<evidence type="ECO:0000259" key="6">
    <source>
        <dbReference type="PROSITE" id="PS50089"/>
    </source>
</evidence>
<dbReference type="KEGG" id="kmr:108249503"/>
<evidence type="ECO:0000256" key="4">
    <source>
        <dbReference type="PROSITE-ProRule" id="PRU00024"/>
    </source>
</evidence>
<dbReference type="SMART" id="SM00449">
    <property type="entry name" value="SPRY"/>
    <property type="match status" value="1"/>
</dbReference>
<dbReference type="OrthoDB" id="6105938at2759"/>
<proteinExistence type="predicted"/>
<evidence type="ECO:0000259" key="7">
    <source>
        <dbReference type="PROSITE" id="PS50119"/>
    </source>
</evidence>
<dbReference type="Ensembl" id="ENSKMAT00000021622.1">
    <property type="protein sequence ID" value="ENSKMAP00000021343.1"/>
    <property type="gene ID" value="ENSKMAG00000015871.1"/>
</dbReference>
<dbReference type="SMART" id="SM00336">
    <property type="entry name" value="BBOX"/>
    <property type="match status" value="1"/>
</dbReference>
<dbReference type="PROSITE" id="PS00518">
    <property type="entry name" value="ZF_RING_1"/>
    <property type="match status" value="1"/>
</dbReference>
<dbReference type="InterPro" id="IPR017907">
    <property type="entry name" value="Znf_RING_CS"/>
</dbReference>
<dbReference type="SMART" id="SM00589">
    <property type="entry name" value="PRY"/>
    <property type="match status" value="1"/>
</dbReference>
<reference evidence="9" key="1">
    <citation type="submission" date="2025-08" db="UniProtKB">
        <authorList>
            <consortium name="Ensembl"/>
        </authorList>
    </citation>
    <scope>IDENTIFICATION</scope>
</reference>
<dbReference type="AlphaFoldDB" id="A0A3Q3AW81"/>
<feature type="domain" description="RING-type" evidence="6">
    <location>
        <begin position="9"/>
        <end position="49"/>
    </location>
</feature>
<dbReference type="InterPro" id="IPR013083">
    <property type="entry name" value="Znf_RING/FYVE/PHD"/>
</dbReference>
<dbReference type="Gene3D" id="2.60.120.920">
    <property type="match status" value="1"/>
</dbReference>
<dbReference type="InterPro" id="IPR003879">
    <property type="entry name" value="Butyrophylin_SPRY"/>
</dbReference>
<evidence type="ECO:0000256" key="5">
    <source>
        <dbReference type="SAM" id="Coils"/>
    </source>
</evidence>
<dbReference type="PROSITE" id="PS50188">
    <property type="entry name" value="B302_SPRY"/>
    <property type="match status" value="1"/>
</dbReference>
<dbReference type="InterPro" id="IPR006574">
    <property type="entry name" value="PRY"/>
</dbReference>
<dbReference type="Pfam" id="PF13765">
    <property type="entry name" value="PRY"/>
    <property type="match status" value="1"/>
</dbReference>
<dbReference type="GO" id="GO:0004842">
    <property type="term" value="F:ubiquitin-protein transferase activity"/>
    <property type="evidence" value="ECO:0007669"/>
    <property type="project" value="InterPro"/>
</dbReference>
<evidence type="ECO:0000256" key="3">
    <source>
        <dbReference type="ARBA" id="ARBA00022833"/>
    </source>
</evidence>
<dbReference type="CDD" id="cd12893">
    <property type="entry name" value="SPRY_PRY_TRIM35"/>
    <property type="match status" value="1"/>
</dbReference>
<evidence type="ECO:0000313" key="9">
    <source>
        <dbReference type="Ensembl" id="ENSKMAP00000021343.1"/>
    </source>
</evidence>
<dbReference type="Pfam" id="PF00622">
    <property type="entry name" value="SPRY"/>
    <property type="match status" value="1"/>
</dbReference>
<keyword evidence="2 4" id="KW-0863">Zinc-finger</keyword>
<sequence length="461" mass="52817">MASCSELFCPVCHEIFRDPVVLSCSHSFCKACVHAWWREKQINECPLCKESPLTSNPPVSLALKNLCEAYRHESKPEVSAGSEDLCGVHLEKLKLFCLDHQKPACVVCRDSKTHSSHRFRPVDEAAQDRREEIRASLRPLREKLNLCEQLKGNWDQTAKHIKVQSRKTERQIRERVKKLHQLLQEEEEARITALREEEKQKSKLVREKSEALSRKISVLSNTIRATEKELRDEDVAFLQKYKDASKRVQQHHLLEDPKLDSGALIDEAKHLGNLAFNIWSKMKDVVSFCPVTLDPNTAHRGLVLSEDLTSVRHDERQKLPDNPERFDLHRALLGSEGFDSGSHSWDVEVGDSTSWDLGVAAESVQRKGDIKAGLWIIRLSDGLYEAVSPSQQQILFHLKTTLRRIRVSLDWEAGRLLLSDADTEVNIYTFTHDFTEKMFPYFSSKKQQLKISPRKVSAAVK</sequence>
<dbReference type="SMART" id="SM00504">
    <property type="entry name" value="Ubox"/>
    <property type="match status" value="1"/>
</dbReference>
<dbReference type="OMA" id="CDQNAKH"/>
<dbReference type="PANTHER" id="PTHR24103">
    <property type="entry name" value="E3 UBIQUITIN-PROTEIN LIGASE TRIM"/>
    <property type="match status" value="1"/>
</dbReference>
<dbReference type="SUPFAM" id="SSF57845">
    <property type="entry name" value="B-box zinc-binding domain"/>
    <property type="match status" value="1"/>
</dbReference>
<dbReference type="FunFam" id="2.60.120.920:FF:000004">
    <property type="entry name" value="Butyrophilin subfamily 1 member A1"/>
    <property type="match status" value="1"/>
</dbReference>
<dbReference type="RefSeq" id="XP_024857948.1">
    <property type="nucleotide sequence ID" value="XM_025002180.2"/>
</dbReference>
<dbReference type="Gene3D" id="3.30.40.10">
    <property type="entry name" value="Zinc/RING finger domain, C3HC4 (zinc finger)"/>
    <property type="match status" value="1"/>
</dbReference>
<dbReference type="InterPro" id="IPR003877">
    <property type="entry name" value="SPRY_dom"/>
</dbReference>
<dbReference type="GeneTree" id="ENSGT00970000193381"/>
<dbReference type="GO" id="GO:0008270">
    <property type="term" value="F:zinc ion binding"/>
    <property type="evidence" value="ECO:0007669"/>
    <property type="project" value="UniProtKB-KW"/>
</dbReference>
<feature type="domain" description="B box-type" evidence="7">
    <location>
        <begin position="81"/>
        <end position="122"/>
    </location>
</feature>
<accession>A0A3Q3AW81</accession>
<dbReference type="PROSITE" id="PS50119">
    <property type="entry name" value="ZF_BBOX"/>
    <property type="match status" value="1"/>
</dbReference>
<evidence type="ECO:0000313" key="10">
    <source>
        <dbReference type="Proteomes" id="UP000264800"/>
    </source>
</evidence>
<dbReference type="Pfam" id="PF00643">
    <property type="entry name" value="zf-B_box"/>
    <property type="match status" value="1"/>
</dbReference>
<keyword evidence="5" id="KW-0175">Coiled coil</keyword>
<dbReference type="InterPro" id="IPR027370">
    <property type="entry name" value="Znf-RING_euk"/>
</dbReference>
<dbReference type="InterPro" id="IPR013320">
    <property type="entry name" value="ConA-like_dom_sf"/>
</dbReference>
<dbReference type="InterPro" id="IPR001870">
    <property type="entry name" value="B30.2/SPRY"/>
</dbReference>
<evidence type="ECO:0000259" key="8">
    <source>
        <dbReference type="PROSITE" id="PS50188"/>
    </source>
</evidence>
<dbReference type="Pfam" id="PF13445">
    <property type="entry name" value="zf-RING_UBOX"/>
    <property type="match status" value="1"/>
</dbReference>
<dbReference type="SUPFAM" id="SSF57850">
    <property type="entry name" value="RING/U-box"/>
    <property type="match status" value="1"/>
</dbReference>
<keyword evidence="3" id="KW-0862">Zinc</keyword>
<evidence type="ECO:0000256" key="1">
    <source>
        <dbReference type="ARBA" id="ARBA00022723"/>
    </source>
</evidence>
<dbReference type="InterPro" id="IPR001841">
    <property type="entry name" value="Znf_RING"/>
</dbReference>
<dbReference type="PROSITE" id="PS50089">
    <property type="entry name" value="ZF_RING_2"/>
    <property type="match status" value="1"/>
</dbReference>
<feature type="domain" description="B30.2/SPRY" evidence="8">
    <location>
        <begin position="271"/>
        <end position="460"/>
    </location>
</feature>
<feature type="coiled-coil region" evidence="5">
    <location>
        <begin position="169"/>
        <end position="229"/>
    </location>
</feature>
<dbReference type="Gene3D" id="3.30.160.60">
    <property type="entry name" value="Classic Zinc Finger"/>
    <property type="match status" value="1"/>
</dbReference>
<name>A0A3Q3AW81_KRYMA</name>
<dbReference type="SMART" id="SM00184">
    <property type="entry name" value="RING"/>
    <property type="match status" value="1"/>
</dbReference>
<dbReference type="InterPro" id="IPR000315">
    <property type="entry name" value="Znf_B-box"/>
</dbReference>
<keyword evidence="1" id="KW-0479">Metal-binding</keyword>
<dbReference type="Proteomes" id="UP000264800">
    <property type="component" value="Unplaced"/>
</dbReference>
<dbReference type="InterPro" id="IPR003613">
    <property type="entry name" value="Ubox_domain"/>
</dbReference>
<dbReference type="GO" id="GO:0016567">
    <property type="term" value="P:protein ubiquitination"/>
    <property type="evidence" value="ECO:0007669"/>
    <property type="project" value="InterPro"/>
</dbReference>
<reference evidence="9" key="2">
    <citation type="submission" date="2025-09" db="UniProtKB">
        <authorList>
            <consortium name="Ensembl"/>
        </authorList>
    </citation>
    <scope>IDENTIFICATION</scope>
</reference>
<dbReference type="PRINTS" id="PR01407">
    <property type="entry name" value="BUTYPHLNCDUF"/>
</dbReference>
<protein>
    <submittedName>
        <fullName evidence="9">Nuclear factor 7, ovary-like</fullName>
    </submittedName>
</protein>
<evidence type="ECO:0000256" key="2">
    <source>
        <dbReference type="ARBA" id="ARBA00022771"/>
    </source>
</evidence>
<keyword evidence="10" id="KW-1185">Reference proteome</keyword>
<dbReference type="GeneID" id="108249503"/>
<dbReference type="InterPro" id="IPR050143">
    <property type="entry name" value="TRIM/RBCC"/>
</dbReference>
<dbReference type="InterPro" id="IPR043136">
    <property type="entry name" value="B30.2/SPRY_sf"/>
</dbReference>
<organism evidence="9 10">
    <name type="scientific">Kryptolebias marmoratus</name>
    <name type="common">Mangrove killifish</name>
    <name type="synonym">Rivulus marmoratus</name>
    <dbReference type="NCBI Taxonomy" id="37003"/>
    <lineage>
        <taxon>Eukaryota</taxon>
        <taxon>Metazoa</taxon>
        <taxon>Chordata</taxon>
        <taxon>Craniata</taxon>
        <taxon>Vertebrata</taxon>
        <taxon>Euteleostomi</taxon>
        <taxon>Actinopterygii</taxon>
        <taxon>Neopterygii</taxon>
        <taxon>Teleostei</taxon>
        <taxon>Neoteleostei</taxon>
        <taxon>Acanthomorphata</taxon>
        <taxon>Ovalentaria</taxon>
        <taxon>Atherinomorphae</taxon>
        <taxon>Cyprinodontiformes</taxon>
        <taxon>Rivulidae</taxon>
        <taxon>Kryptolebias</taxon>
    </lineage>
</organism>
<dbReference type="SUPFAM" id="SSF49899">
    <property type="entry name" value="Concanavalin A-like lectins/glucanases"/>
    <property type="match status" value="1"/>
</dbReference>